<dbReference type="SUPFAM" id="SSF103473">
    <property type="entry name" value="MFS general substrate transporter"/>
    <property type="match status" value="1"/>
</dbReference>
<dbReference type="InterPro" id="IPR011701">
    <property type="entry name" value="MFS"/>
</dbReference>
<proteinExistence type="predicted"/>
<dbReference type="Proteomes" id="UP001596528">
    <property type="component" value="Unassembled WGS sequence"/>
</dbReference>
<reference evidence="10" key="1">
    <citation type="journal article" date="2019" name="Int. J. Syst. Evol. Microbiol.">
        <title>The Global Catalogue of Microorganisms (GCM) 10K type strain sequencing project: providing services to taxonomists for standard genome sequencing and annotation.</title>
        <authorList>
            <consortium name="The Broad Institute Genomics Platform"/>
            <consortium name="The Broad Institute Genome Sequencing Center for Infectious Disease"/>
            <person name="Wu L."/>
            <person name="Ma J."/>
        </authorList>
    </citation>
    <scope>NUCLEOTIDE SEQUENCE [LARGE SCALE GENOMIC DNA]</scope>
    <source>
        <strain evidence="10">JCM 18657</strain>
    </source>
</reference>
<dbReference type="RefSeq" id="WP_138788435.1">
    <property type="nucleotide sequence ID" value="NZ_JBHTGQ010000014.1"/>
</dbReference>
<name>A0ABW2V1V7_9BACL</name>
<feature type="domain" description="Major facilitator superfamily (MFS) profile" evidence="8">
    <location>
        <begin position="14"/>
        <end position="396"/>
    </location>
</feature>
<comment type="caution">
    <text evidence="9">The sequence shown here is derived from an EMBL/GenBank/DDBJ whole genome shotgun (WGS) entry which is preliminary data.</text>
</comment>
<comment type="subcellular location">
    <subcellularLocation>
        <location evidence="1">Cell membrane</location>
        <topology evidence="1">Multi-pass membrane protein</topology>
    </subcellularLocation>
</comment>
<feature type="transmembrane region" description="Helical" evidence="7">
    <location>
        <begin position="14"/>
        <end position="41"/>
    </location>
</feature>
<feature type="transmembrane region" description="Helical" evidence="7">
    <location>
        <begin position="309"/>
        <end position="331"/>
    </location>
</feature>
<evidence type="ECO:0000313" key="10">
    <source>
        <dbReference type="Proteomes" id="UP001596528"/>
    </source>
</evidence>
<organism evidence="9 10">
    <name type="scientific">Paenibacillus thermoaerophilus</name>
    <dbReference type="NCBI Taxonomy" id="1215385"/>
    <lineage>
        <taxon>Bacteria</taxon>
        <taxon>Bacillati</taxon>
        <taxon>Bacillota</taxon>
        <taxon>Bacilli</taxon>
        <taxon>Bacillales</taxon>
        <taxon>Paenibacillaceae</taxon>
        <taxon>Paenibacillus</taxon>
    </lineage>
</organism>
<dbReference type="PROSITE" id="PS50850">
    <property type="entry name" value="MFS"/>
    <property type="match status" value="1"/>
</dbReference>
<dbReference type="PROSITE" id="PS00216">
    <property type="entry name" value="SUGAR_TRANSPORT_1"/>
    <property type="match status" value="1"/>
</dbReference>
<evidence type="ECO:0000256" key="5">
    <source>
        <dbReference type="ARBA" id="ARBA00022989"/>
    </source>
</evidence>
<dbReference type="Gene3D" id="1.20.1250.20">
    <property type="entry name" value="MFS general substrate transporter like domains"/>
    <property type="match status" value="1"/>
</dbReference>
<feature type="transmembrane region" description="Helical" evidence="7">
    <location>
        <begin position="144"/>
        <end position="163"/>
    </location>
</feature>
<feature type="transmembrane region" description="Helical" evidence="7">
    <location>
        <begin position="87"/>
        <end position="108"/>
    </location>
</feature>
<feature type="transmembrane region" description="Helical" evidence="7">
    <location>
        <begin position="169"/>
        <end position="188"/>
    </location>
</feature>
<dbReference type="InterPro" id="IPR036259">
    <property type="entry name" value="MFS_trans_sf"/>
</dbReference>
<feature type="transmembrane region" description="Helical" evidence="7">
    <location>
        <begin position="343"/>
        <end position="362"/>
    </location>
</feature>
<feature type="transmembrane region" description="Helical" evidence="7">
    <location>
        <begin position="283"/>
        <end position="303"/>
    </location>
</feature>
<dbReference type="CDD" id="cd17329">
    <property type="entry name" value="MFS_MdtH_MDR_like"/>
    <property type="match status" value="1"/>
</dbReference>
<gene>
    <name evidence="9" type="ORF">ACFQWB_06005</name>
</gene>
<evidence type="ECO:0000256" key="1">
    <source>
        <dbReference type="ARBA" id="ARBA00004651"/>
    </source>
</evidence>
<keyword evidence="2" id="KW-0813">Transport</keyword>
<keyword evidence="4 7" id="KW-0812">Transmembrane</keyword>
<protein>
    <submittedName>
        <fullName evidence="9">MDR family MFS transporter</fullName>
    </submittedName>
</protein>
<evidence type="ECO:0000313" key="9">
    <source>
        <dbReference type="EMBL" id="MFC7749498.1"/>
    </source>
</evidence>
<feature type="transmembrane region" description="Helical" evidence="7">
    <location>
        <begin position="48"/>
        <end position="67"/>
    </location>
</feature>
<evidence type="ECO:0000256" key="4">
    <source>
        <dbReference type="ARBA" id="ARBA00022692"/>
    </source>
</evidence>
<keyword evidence="5 7" id="KW-1133">Transmembrane helix</keyword>
<dbReference type="InterPro" id="IPR005829">
    <property type="entry name" value="Sugar_transporter_CS"/>
</dbReference>
<evidence type="ECO:0000256" key="7">
    <source>
        <dbReference type="SAM" id="Phobius"/>
    </source>
</evidence>
<evidence type="ECO:0000256" key="2">
    <source>
        <dbReference type="ARBA" id="ARBA00022448"/>
    </source>
</evidence>
<keyword evidence="6 7" id="KW-0472">Membrane</keyword>
<dbReference type="InterPro" id="IPR020846">
    <property type="entry name" value="MFS_dom"/>
</dbReference>
<accession>A0ABW2V1V7</accession>
<keyword evidence="3" id="KW-1003">Cell membrane</keyword>
<evidence type="ECO:0000259" key="8">
    <source>
        <dbReference type="PROSITE" id="PS50850"/>
    </source>
</evidence>
<feature type="transmembrane region" description="Helical" evidence="7">
    <location>
        <begin position="368"/>
        <end position="388"/>
    </location>
</feature>
<evidence type="ECO:0000256" key="6">
    <source>
        <dbReference type="ARBA" id="ARBA00023136"/>
    </source>
</evidence>
<dbReference type="PANTHER" id="PTHR43414">
    <property type="entry name" value="MULTIDRUG RESISTANCE PROTEIN MDTG"/>
    <property type="match status" value="1"/>
</dbReference>
<dbReference type="Pfam" id="PF07690">
    <property type="entry name" value="MFS_1"/>
    <property type="match status" value="1"/>
</dbReference>
<dbReference type="PANTHER" id="PTHR43414:SF1">
    <property type="entry name" value="PEPTIDE PERMEASE"/>
    <property type="match status" value="1"/>
</dbReference>
<feature type="transmembrane region" description="Helical" evidence="7">
    <location>
        <begin position="248"/>
        <end position="271"/>
    </location>
</feature>
<dbReference type="EMBL" id="JBHTGQ010000014">
    <property type="protein sequence ID" value="MFC7749498.1"/>
    <property type="molecule type" value="Genomic_DNA"/>
</dbReference>
<keyword evidence="10" id="KW-1185">Reference proteome</keyword>
<sequence length="402" mass="43164">MRKWLADLKPFHPIVHTLILGTMMARIGSSMSMPFLALLLVRDAQMEPAAIGLTIGASSLAGTFGGFVGGALSDRIGRRRVMLAAQYSWGFVLIGFAFAQHPAAFVALNMLNGLCRSFFEPVSQALIGDLTPPDRRLRAYSLRYVAINIGVAVGPLLGAWFGLVAGRLPFVITGTVYLVYAVVLDLLLRRFGLKQIQGKQREAATIGDTIRTVGSDAALRLYLAGGLLVAVGYSQMTATLSQHLDRSFASGASLFALLMSVNAVTVVLSQMPLSRWAERRSPIAALQVGVVLYAFGSAGFALADSWPSMIAAMVVFTWGEVLTFPAGAWFIDRLAPEHMRGSYFGAQTLTSLGHFIGPWVGGLMLAEYGGRILFLAMAGIMLASIVFYRGGEALYRKRTAGG</sequence>
<feature type="transmembrane region" description="Helical" evidence="7">
    <location>
        <begin position="219"/>
        <end position="236"/>
    </location>
</feature>
<evidence type="ECO:0000256" key="3">
    <source>
        <dbReference type="ARBA" id="ARBA00022475"/>
    </source>
</evidence>